<reference evidence="2" key="1">
    <citation type="submission" date="2023-08" db="EMBL/GenBank/DDBJ databases">
        <authorList>
            <person name="Chen Y."/>
            <person name="Shah S."/>
            <person name="Dougan E. K."/>
            <person name="Thang M."/>
            <person name="Chan C."/>
        </authorList>
    </citation>
    <scope>NUCLEOTIDE SEQUENCE</scope>
</reference>
<keyword evidence="3" id="KW-1185">Reference proteome</keyword>
<evidence type="ECO:0000313" key="3">
    <source>
        <dbReference type="Proteomes" id="UP001178507"/>
    </source>
</evidence>
<protein>
    <submittedName>
        <fullName evidence="2">Uncharacterized protein</fullName>
    </submittedName>
</protein>
<feature type="region of interest" description="Disordered" evidence="1">
    <location>
        <begin position="13"/>
        <end position="49"/>
    </location>
</feature>
<proteinExistence type="predicted"/>
<accession>A0AA36HY43</accession>
<name>A0AA36HY43_9DINO</name>
<gene>
    <name evidence="2" type="ORF">EVOR1521_LOCUS5727</name>
</gene>
<feature type="compositionally biased region" description="Basic and acidic residues" evidence="1">
    <location>
        <begin position="31"/>
        <end position="43"/>
    </location>
</feature>
<feature type="non-terminal residue" evidence="2">
    <location>
        <position position="1"/>
    </location>
</feature>
<evidence type="ECO:0000313" key="2">
    <source>
        <dbReference type="EMBL" id="CAJ1376747.1"/>
    </source>
</evidence>
<organism evidence="2 3">
    <name type="scientific">Effrenium voratum</name>
    <dbReference type="NCBI Taxonomy" id="2562239"/>
    <lineage>
        <taxon>Eukaryota</taxon>
        <taxon>Sar</taxon>
        <taxon>Alveolata</taxon>
        <taxon>Dinophyceae</taxon>
        <taxon>Suessiales</taxon>
        <taxon>Symbiodiniaceae</taxon>
        <taxon>Effrenium</taxon>
    </lineage>
</organism>
<dbReference type="AlphaFoldDB" id="A0AA36HY43"/>
<sequence>SLLKPRRSFASFPPLVSQSEFGRSMPWQRSKRLEQSENGKEADQQPIAKQETQVSLLQRLLPEQHGPEADELQAGAADETTELARPLVNIQGVPIAEHLNSVLPPSPSDVVQETAEPAGISAVSALQSQIERDTSGAEIASLLIHYANRYARSQTRPVRDPVLRKNPSPHDVERLTDAFSKDVRDLGFLTADCILREIDNACRLRRCAQGKLLNDPSSPEVGNLLKGVLKMLYTVETVLHTAFATQPVVTIADLEAAILQMPAFKQVSKFKEAELGELQKHPEVLRRLRLNEPSLPCLPMPKSFPSFSHEEIIKCLVASLPHRWQHWKNEDSWTLEKGLNIVAQQKGFSDSRLLGVFIQQEHVFRIIISIYKRRQLNHSQALGKAVQTALQQVERASKSNGATHHFDWNLWQQMLVAFSNLQQPEERFEFCQEWTWKAAGSKADTQLEKERREFWRLHCAPLLLATFTLATSKRLPAISAPQKLNYSRADVQSLPDLKWLGMESAKWQQTCSTG</sequence>
<comment type="caution">
    <text evidence="2">The sequence shown here is derived from an EMBL/GenBank/DDBJ whole genome shotgun (WGS) entry which is preliminary data.</text>
</comment>
<evidence type="ECO:0000256" key="1">
    <source>
        <dbReference type="SAM" id="MobiDB-lite"/>
    </source>
</evidence>
<dbReference type="EMBL" id="CAUJNA010000415">
    <property type="protein sequence ID" value="CAJ1376747.1"/>
    <property type="molecule type" value="Genomic_DNA"/>
</dbReference>
<feature type="non-terminal residue" evidence="2">
    <location>
        <position position="514"/>
    </location>
</feature>
<dbReference type="Proteomes" id="UP001178507">
    <property type="component" value="Unassembled WGS sequence"/>
</dbReference>